<sequence>MSPSQDLLLVGEVYVDFTLPKAGAESKLRLGGIIHAARGLWAIDANFSVAAACPGYLVDQARAYLESLGCSEFIWLAEVKGAPNLMAIGDPTELADQAYQDILRDEKSVEYRGEVDALKTFKTCLIFPGKYDLTVLRSLLAEDVQASFDIAYDLPDLRSLSSFKGNIAAVVTSTSSPMFLENASEDMSSLLADLRDLSPQAILLKENRGGSRVFDLRGDKVDEIPALLGETVNSVGVGDVYSAVFASMLDGAVFDAGWKAARAATCYAHTTYPDDFKRDVQRSLALSIDQMRGLGGTFLPWHARPDFQIYFAAPDFSYVDRTHLEEALRALAYHNFRIRRPVQENGELNPQSSMHEMRAAYMGDFGLLEECDLVFALPLERDPGTLVEIGLALALKKPVITFDPLKENTNTMVMAGSAVYSDKLDICLNGLFEVISRLRATRS</sequence>
<dbReference type="PATRIC" id="fig|540747.5.peg.2244"/>
<dbReference type="OrthoDB" id="9795789at2"/>
<dbReference type="EMBL" id="CP031598">
    <property type="protein sequence ID" value="QEW25218.1"/>
    <property type="molecule type" value="Genomic_DNA"/>
</dbReference>
<dbReference type="AlphaFoldDB" id="A0A0T5P411"/>
<dbReference type="SUPFAM" id="SSF52309">
    <property type="entry name" value="N-(deoxy)ribosyltransferase-like"/>
    <property type="match status" value="1"/>
</dbReference>
<dbReference type="GO" id="GO:0016301">
    <property type="term" value="F:kinase activity"/>
    <property type="evidence" value="ECO:0007669"/>
    <property type="project" value="UniProtKB-KW"/>
</dbReference>
<dbReference type="EMBL" id="LAXI01000019">
    <property type="protein sequence ID" value="KRS15792.1"/>
    <property type="molecule type" value="Genomic_DNA"/>
</dbReference>
<keyword evidence="2" id="KW-0808">Transferase</keyword>
<evidence type="ECO:0000313" key="4">
    <source>
        <dbReference type="Proteomes" id="UP000325785"/>
    </source>
</evidence>
<dbReference type="KEGG" id="rid:RIdsm_01003"/>
<dbReference type="Gene3D" id="3.40.50.450">
    <property type="match status" value="1"/>
</dbReference>
<protein>
    <submittedName>
        <fullName evidence="2">Nucleoside 2-deoxyribosyltransferase</fullName>
    </submittedName>
    <submittedName>
        <fullName evidence="1">Sugar kinase</fullName>
    </submittedName>
</protein>
<evidence type="ECO:0000313" key="2">
    <source>
        <dbReference type="EMBL" id="QEW25218.1"/>
    </source>
</evidence>
<dbReference type="STRING" id="540747.SAMN04488031_106105"/>
<keyword evidence="1" id="KW-0418">Kinase</keyword>
<dbReference type="InterPro" id="IPR029056">
    <property type="entry name" value="Ribokinase-like"/>
</dbReference>
<dbReference type="RefSeq" id="WP_057819733.1">
    <property type="nucleotide sequence ID" value="NZ_CP031598.1"/>
</dbReference>
<evidence type="ECO:0000313" key="1">
    <source>
        <dbReference type="EMBL" id="KRS15792.1"/>
    </source>
</evidence>
<name>A0A0T5P411_9RHOB</name>
<dbReference type="Proteomes" id="UP000051401">
    <property type="component" value="Unassembled WGS sequence"/>
</dbReference>
<evidence type="ECO:0000313" key="3">
    <source>
        <dbReference type="Proteomes" id="UP000051401"/>
    </source>
</evidence>
<organism evidence="1 3">
    <name type="scientific">Roseovarius indicus</name>
    <dbReference type="NCBI Taxonomy" id="540747"/>
    <lineage>
        <taxon>Bacteria</taxon>
        <taxon>Pseudomonadati</taxon>
        <taxon>Pseudomonadota</taxon>
        <taxon>Alphaproteobacteria</taxon>
        <taxon>Rhodobacterales</taxon>
        <taxon>Roseobacteraceae</taxon>
        <taxon>Roseovarius</taxon>
    </lineage>
</organism>
<proteinExistence type="predicted"/>
<accession>A0A0T5P411</accession>
<dbReference type="Pfam" id="PF05014">
    <property type="entry name" value="Nuc_deoxyrib_tr"/>
    <property type="match status" value="1"/>
</dbReference>
<reference evidence="1 3" key="1">
    <citation type="submission" date="2015-04" db="EMBL/GenBank/DDBJ databases">
        <title>The draft genome sequence of Roseovarius indicus B108T.</title>
        <authorList>
            <person name="Li G."/>
            <person name="Lai Q."/>
            <person name="Shao Z."/>
            <person name="Yan P."/>
        </authorList>
    </citation>
    <scope>NUCLEOTIDE SEQUENCE [LARGE SCALE GENOMIC DNA]</scope>
    <source>
        <strain evidence="1 3">B108</strain>
    </source>
</reference>
<keyword evidence="3" id="KW-1185">Reference proteome</keyword>
<dbReference type="InterPro" id="IPR007710">
    <property type="entry name" value="Nucleoside_deoxyribTrfase"/>
</dbReference>
<dbReference type="Proteomes" id="UP000325785">
    <property type="component" value="Chromosome"/>
</dbReference>
<reference evidence="2 4" key="2">
    <citation type="submission" date="2018-08" db="EMBL/GenBank/DDBJ databases">
        <title>Genetic Globetrotter - A new plasmid hitch-hiking vast phylogenetic and geographic distances.</title>
        <authorList>
            <person name="Vollmers J."/>
            <person name="Petersen J."/>
        </authorList>
    </citation>
    <scope>NUCLEOTIDE SEQUENCE [LARGE SCALE GENOMIC DNA]</scope>
    <source>
        <strain evidence="2 4">DSM 26383</strain>
    </source>
</reference>
<gene>
    <name evidence="2" type="ORF">RIdsm_01003</name>
    <name evidence="1" type="ORF">XM52_22320</name>
</gene>
<dbReference type="Gene3D" id="3.40.1190.20">
    <property type="match status" value="1"/>
</dbReference>
<dbReference type="SUPFAM" id="SSF53613">
    <property type="entry name" value="Ribokinase-like"/>
    <property type="match status" value="1"/>
</dbReference>